<dbReference type="Gene3D" id="3.40.50.720">
    <property type="entry name" value="NAD(P)-binding Rossmann-like Domain"/>
    <property type="match status" value="2"/>
</dbReference>
<dbReference type="Pfam" id="PF02826">
    <property type="entry name" value="2-Hacid_dh_C"/>
    <property type="match status" value="1"/>
</dbReference>
<dbReference type="PANTHER" id="PTHR10996:SF277">
    <property type="entry name" value="GLYOXYLATE REDUCTASE_HYDROXYPYRUVATE REDUCTASE"/>
    <property type="match status" value="1"/>
</dbReference>
<evidence type="ECO:0000259" key="4">
    <source>
        <dbReference type="Pfam" id="PF02826"/>
    </source>
</evidence>
<sequence>MALPKVAVTRALTPKANQWLEKLSKEWDLKWWNEAKQMSREDYFSYSKGADGILVIPGCYKVDGEFLDHIGPQLKVVSTMSVGYDHIDVKELKKRNIRLGYTPDVLTDATADINLGLALMVTRNLYKGVKCVHEGGWGPWEPNFMVGTSISGKTIGIFGAGRIGQATARRFKGFNPSKIIYNSRSRKPEFENEVGASFVSFDELIKTSDILSINCVFNEDTKHIFNADTFSKMKNSAIILNSSRGGVIKQDDLIQALKSGQIAGAGLDVTDPEPLPLDIITPHVGSANIETREAMADLAIKNLIAGLNDQAMAAEVKL</sequence>
<comment type="similarity">
    <text evidence="2">Belongs to the D-isomer specific 2-hydroxyacid dehydrogenase family.</text>
</comment>
<feature type="domain" description="D-isomer specific 2-hydroxyacid dehydrogenase catalytic" evidence="3">
    <location>
        <begin position="6"/>
        <end position="316"/>
    </location>
</feature>
<accession>A0A137NWH9</accession>
<dbReference type="SUPFAM" id="SSF51735">
    <property type="entry name" value="NAD(P)-binding Rossmann-fold domains"/>
    <property type="match status" value="1"/>
</dbReference>
<evidence type="ECO:0000313" key="6">
    <source>
        <dbReference type="Proteomes" id="UP000070444"/>
    </source>
</evidence>
<dbReference type="InterPro" id="IPR050223">
    <property type="entry name" value="D-isomer_2-hydroxyacid_DH"/>
</dbReference>
<dbReference type="OMA" id="RIGETHH"/>
<dbReference type="GO" id="GO:0030267">
    <property type="term" value="F:glyoxylate reductase (NADPH) activity"/>
    <property type="evidence" value="ECO:0007669"/>
    <property type="project" value="TreeGrafter"/>
</dbReference>
<dbReference type="PANTHER" id="PTHR10996">
    <property type="entry name" value="2-HYDROXYACID DEHYDROGENASE-RELATED"/>
    <property type="match status" value="1"/>
</dbReference>
<dbReference type="SUPFAM" id="SSF52283">
    <property type="entry name" value="Formate/glycerate dehydrogenase catalytic domain-like"/>
    <property type="match status" value="1"/>
</dbReference>
<evidence type="ECO:0000256" key="1">
    <source>
        <dbReference type="ARBA" id="ARBA00023002"/>
    </source>
</evidence>
<dbReference type="EMBL" id="KQ964670">
    <property type="protein sequence ID" value="KXN66989.1"/>
    <property type="molecule type" value="Genomic_DNA"/>
</dbReference>
<keyword evidence="1 2" id="KW-0560">Oxidoreductase</keyword>
<dbReference type="AlphaFoldDB" id="A0A137NWH9"/>
<evidence type="ECO:0000259" key="3">
    <source>
        <dbReference type="Pfam" id="PF00389"/>
    </source>
</evidence>
<protein>
    <recommendedName>
        <fullName evidence="7">Glyoxylate reductase</fullName>
    </recommendedName>
</protein>
<dbReference type="InterPro" id="IPR006139">
    <property type="entry name" value="D-isomer_2_OHA_DH_cat_dom"/>
</dbReference>
<dbReference type="GO" id="GO:0016618">
    <property type="term" value="F:hydroxypyruvate reductase [NAD(P)H] activity"/>
    <property type="evidence" value="ECO:0007669"/>
    <property type="project" value="TreeGrafter"/>
</dbReference>
<dbReference type="GO" id="GO:0005829">
    <property type="term" value="C:cytosol"/>
    <property type="evidence" value="ECO:0007669"/>
    <property type="project" value="TreeGrafter"/>
</dbReference>
<feature type="domain" description="D-isomer specific 2-hydroxyacid dehydrogenase NAD-binding" evidence="4">
    <location>
        <begin position="115"/>
        <end position="285"/>
    </location>
</feature>
<name>A0A137NWH9_CONC2</name>
<dbReference type="OrthoDB" id="9991913at2759"/>
<proteinExistence type="inferred from homology"/>
<reference evidence="5 6" key="1">
    <citation type="journal article" date="2015" name="Genome Biol. Evol.">
        <title>Phylogenomic analyses indicate that early fungi evolved digesting cell walls of algal ancestors of land plants.</title>
        <authorList>
            <person name="Chang Y."/>
            <person name="Wang S."/>
            <person name="Sekimoto S."/>
            <person name="Aerts A.L."/>
            <person name="Choi C."/>
            <person name="Clum A."/>
            <person name="LaButti K.M."/>
            <person name="Lindquist E.A."/>
            <person name="Yee Ngan C."/>
            <person name="Ohm R.A."/>
            <person name="Salamov A.A."/>
            <person name="Grigoriev I.V."/>
            <person name="Spatafora J.W."/>
            <person name="Berbee M.L."/>
        </authorList>
    </citation>
    <scope>NUCLEOTIDE SEQUENCE [LARGE SCALE GENOMIC DNA]</scope>
    <source>
        <strain evidence="5 6">NRRL 28638</strain>
    </source>
</reference>
<dbReference type="Pfam" id="PF00389">
    <property type="entry name" value="2-Hacid_dh"/>
    <property type="match status" value="1"/>
</dbReference>
<organism evidence="5 6">
    <name type="scientific">Conidiobolus coronatus (strain ATCC 28846 / CBS 209.66 / NRRL 28638)</name>
    <name type="common">Delacroixia coronata</name>
    <dbReference type="NCBI Taxonomy" id="796925"/>
    <lineage>
        <taxon>Eukaryota</taxon>
        <taxon>Fungi</taxon>
        <taxon>Fungi incertae sedis</taxon>
        <taxon>Zoopagomycota</taxon>
        <taxon>Entomophthoromycotina</taxon>
        <taxon>Entomophthoromycetes</taxon>
        <taxon>Entomophthorales</taxon>
        <taxon>Ancylistaceae</taxon>
        <taxon>Conidiobolus</taxon>
    </lineage>
</organism>
<dbReference type="GO" id="GO:0051287">
    <property type="term" value="F:NAD binding"/>
    <property type="evidence" value="ECO:0007669"/>
    <property type="project" value="InterPro"/>
</dbReference>
<dbReference type="InterPro" id="IPR036291">
    <property type="entry name" value="NAD(P)-bd_dom_sf"/>
</dbReference>
<evidence type="ECO:0000256" key="2">
    <source>
        <dbReference type="RuleBase" id="RU003719"/>
    </source>
</evidence>
<dbReference type="InterPro" id="IPR006140">
    <property type="entry name" value="D-isomer_DH_NAD-bd"/>
</dbReference>
<dbReference type="Proteomes" id="UP000070444">
    <property type="component" value="Unassembled WGS sequence"/>
</dbReference>
<dbReference type="CDD" id="cd05301">
    <property type="entry name" value="GDH"/>
    <property type="match status" value="1"/>
</dbReference>
<evidence type="ECO:0008006" key="7">
    <source>
        <dbReference type="Google" id="ProtNLM"/>
    </source>
</evidence>
<dbReference type="STRING" id="796925.A0A137NWH9"/>
<gene>
    <name evidence="5" type="ORF">CONCODRAFT_87201</name>
</gene>
<keyword evidence="6" id="KW-1185">Reference proteome</keyword>
<evidence type="ECO:0000313" key="5">
    <source>
        <dbReference type="EMBL" id="KXN66989.1"/>
    </source>
</evidence>
<dbReference type="FunFam" id="3.40.50.720:FF:000026">
    <property type="entry name" value="Glyoxylate/hydroxypyruvate reductase B"/>
    <property type="match status" value="1"/>
</dbReference>